<dbReference type="KEGG" id="bgt:106067910"/>
<gene>
    <name evidence="15" type="primary">106067910</name>
</gene>
<dbReference type="Gene3D" id="3.10.620.30">
    <property type="match status" value="1"/>
</dbReference>
<evidence type="ECO:0000256" key="12">
    <source>
        <dbReference type="ARBA" id="ARBA00031733"/>
    </source>
</evidence>
<dbReference type="VEuPathDB" id="VectorBase:BGLB007947"/>
<dbReference type="InterPro" id="IPR038765">
    <property type="entry name" value="Papain-like_cys_pep_sf"/>
</dbReference>
<keyword evidence="9" id="KW-0963">Cytoplasm</keyword>
<feature type="domain" description="CEP76/DRC7 peptidase-like" evidence="13">
    <location>
        <begin position="156"/>
        <end position="227"/>
    </location>
</feature>
<evidence type="ECO:0000313" key="15">
    <source>
        <dbReference type="EnsemblMetazoa" id="BGLB007947-PB"/>
    </source>
</evidence>
<reference evidence="15" key="1">
    <citation type="submission" date="2020-05" db="UniProtKB">
        <authorList>
            <consortium name="EnsemblMetazoa"/>
        </authorList>
    </citation>
    <scope>IDENTIFICATION</scope>
    <source>
        <strain evidence="15">BB02</strain>
    </source>
</reference>
<dbReference type="AlphaFoldDB" id="A0A2C9JTR2"/>
<evidence type="ECO:0000256" key="1">
    <source>
        <dbReference type="ARBA" id="ARBA00004611"/>
    </source>
</evidence>
<comment type="similarity">
    <text evidence="2">Belongs to the DRC7 family.</text>
</comment>
<dbReference type="OrthoDB" id="10262874at2759"/>
<evidence type="ECO:0000256" key="5">
    <source>
        <dbReference type="ARBA" id="ARBA00022846"/>
    </source>
</evidence>
<evidence type="ECO:0000259" key="14">
    <source>
        <dbReference type="Pfam" id="PF24667"/>
    </source>
</evidence>
<keyword evidence="10" id="KW-0966">Cell projection</keyword>
<keyword evidence="6" id="KW-0744">Spermatogenesis</keyword>
<evidence type="ECO:0000259" key="13">
    <source>
        <dbReference type="Pfam" id="PF24656"/>
    </source>
</evidence>
<keyword evidence="8" id="KW-0969">Cilium</keyword>
<evidence type="ECO:0000256" key="10">
    <source>
        <dbReference type="ARBA" id="ARBA00023273"/>
    </source>
</evidence>
<dbReference type="VEuPathDB" id="VectorBase:BGLAX_049831"/>
<dbReference type="InterPro" id="IPR056290">
    <property type="entry name" value="CEPT76/DRC7_peptidase-like_dom"/>
</dbReference>
<keyword evidence="7" id="KW-0175">Coiled coil</keyword>
<evidence type="ECO:0000256" key="9">
    <source>
        <dbReference type="ARBA" id="ARBA00023212"/>
    </source>
</evidence>
<dbReference type="InterPro" id="IPR056291">
    <property type="entry name" value="MORN_DRC7"/>
</dbReference>
<dbReference type="SUPFAM" id="SSF54001">
    <property type="entry name" value="Cysteine proteinases"/>
    <property type="match status" value="1"/>
</dbReference>
<accession>A0A2C9JTR2</accession>
<dbReference type="GO" id="GO:0030317">
    <property type="term" value="P:flagellated sperm motility"/>
    <property type="evidence" value="ECO:0007669"/>
    <property type="project" value="TreeGrafter"/>
</dbReference>
<sequence>MKAIQYCKNFLKQYNHLCYTRRPLFLKPRNEFGVKKLVCTTIVPTQLPFYELLDWPNIAEFLAGYLNYIKLKPPSELPQTLHAPQSVLERMYGHCFEYSTVLCSMLIGAGYDAFVVSGYATREVCRRDLSYTICPFVEQDQILNEAPPPDELEGRRVHSWVMVLKGRRDVMETFFIEPSTGVAHPTSWDQYLRIESLWNHLNYYVNMNETLDVASLNYDIGDSRHWEYVFAGQDLHIHYTADEARHKKAALALMGDNCPDELFLDLPMSWCLPLKISRDDYDRKYPTGKRSRRYKYTILEDFCRYLNPDGMVRKLYVYSNLACTDISYTICYFADRSDRLESRFFHQQTGKIIEKFSEGRDDFLLEHHYYAFRIESESSRLMIFTEGKRTDELYRREEDANYIRSYYKNRSDRKTFKESRFGPEGRILESPKILLPNPRPIETPQ</sequence>
<dbReference type="PANTHER" id="PTHR35249:SF2">
    <property type="entry name" value="DYNEIN REGULATORY COMPLEX SUBUNIT 7"/>
    <property type="match status" value="1"/>
</dbReference>
<evidence type="ECO:0000256" key="11">
    <source>
        <dbReference type="ARBA" id="ARBA00031627"/>
    </source>
</evidence>
<dbReference type="EnsemblMetazoa" id="BGLB007947-RB">
    <property type="protein sequence ID" value="BGLB007947-PB"/>
    <property type="gene ID" value="BGLB007947"/>
</dbReference>
<dbReference type="Proteomes" id="UP000076420">
    <property type="component" value="Unassembled WGS sequence"/>
</dbReference>
<protein>
    <recommendedName>
        <fullName evidence="3">Dynein regulatory complex subunit 7</fullName>
    </recommendedName>
    <alternativeName>
        <fullName evidence="11">Coiled-coil domain-containing protein 135</fullName>
    </alternativeName>
    <alternativeName>
        <fullName evidence="12">Coiled-coil domain-containing protein lobo homolog</fullName>
    </alternativeName>
</protein>
<dbReference type="STRING" id="6526.A0A2C9JTR2"/>
<organism evidence="15 16">
    <name type="scientific">Biomphalaria glabrata</name>
    <name type="common">Bloodfluke planorb</name>
    <name type="synonym">Freshwater snail</name>
    <dbReference type="NCBI Taxonomy" id="6526"/>
    <lineage>
        <taxon>Eukaryota</taxon>
        <taxon>Metazoa</taxon>
        <taxon>Spiralia</taxon>
        <taxon>Lophotrochozoa</taxon>
        <taxon>Mollusca</taxon>
        <taxon>Gastropoda</taxon>
        <taxon>Heterobranchia</taxon>
        <taxon>Euthyneura</taxon>
        <taxon>Panpulmonata</taxon>
        <taxon>Hygrophila</taxon>
        <taxon>Lymnaeoidea</taxon>
        <taxon>Planorbidae</taxon>
        <taxon>Biomphalaria</taxon>
    </lineage>
</organism>
<evidence type="ECO:0000256" key="4">
    <source>
        <dbReference type="ARBA" id="ARBA00022782"/>
    </source>
</evidence>
<dbReference type="GO" id="GO:0031514">
    <property type="term" value="C:motile cilium"/>
    <property type="evidence" value="ECO:0007669"/>
    <property type="project" value="TreeGrafter"/>
</dbReference>
<keyword evidence="5" id="KW-0282">Flagellum</keyword>
<evidence type="ECO:0000256" key="7">
    <source>
        <dbReference type="ARBA" id="ARBA00023054"/>
    </source>
</evidence>
<evidence type="ECO:0000313" key="16">
    <source>
        <dbReference type="Proteomes" id="UP000076420"/>
    </source>
</evidence>
<evidence type="ECO:0000256" key="3">
    <source>
        <dbReference type="ARBA" id="ARBA00021303"/>
    </source>
</evidence>
<evidence type="ECO:0000256" key="8">
    <source>
        <dbReference type="ARBA" id="ARBA00023069"/>
    </source>
</evidence>
<evidence type="ECO:0000256" key="2">
    <source>
        <dbReference type="ARBA" id="ARBA00010738"/>
    </source>
</evidence>
<dbReference type="GO" id="GO:0030154">
    <property type="term" value="P:cell differentiation"/>
    <property type="evidence" value="ECO:0007669"/>
    <property type="project" value="UniProtKB-KW"/>
</dbReference>
<proteinExistence type="inferred from homology"/>
<dbReference type="PANTHER" id="PTHR35249">
    <property type="entry name" value="DYNEIN REGULATORY COMPLEX SUBUNIT 7"/>
    <property type="match status" value="1"/>
</dbReference>
<comment type="subcellular location">
    <subcellularLocation>
        <location evidence="1">Cytoplasm</location>
        <location evidence="1">Cytoskeleton</location>
        <location evidence="1">Flagellum axoneme</location>
    </subcellularLocation>
</comment>
<dbReference type="Pfam" id="PF24667">
    <property type="entry name" value="MORN_DRC7"/>
    <property type="match status" value="1"/>
</dbReference>
<dbReference type="Pfam" id="PF24656">
    <property type="entry name" value="CEPT76_peptidase"/>
    <property type="match status" value="1"/>
</dbReference>
<feature type="domain" description="Dynein regulatory complex subunit 7 MORN" evidence="14">
    <location>
        <begin position="286"/>
        <end position="428"/>
    </location>
</feature>
<evidence type="ECO:0000256" key="6">
    <source>
        <dbReference type="ARBA" id="ARBA00022871"/>
    </source>
</evidence>
<name>A0A2C9JTR2_BIOGL</name>
<dbReference type="InterPro" id="IPR033551">
    <property type="entry name" value="DRC7/lobo"/>
</dbReference>
<keyword evidence="9" id="KW-0206">Cytoskeleton</keyword>
<keyword evidence="4" id="KW-0221">Differentiation</keyword>
<dbReference type="GO" id="GO:0007283">
    <property type="term" value="P:spermatogenesis"/>
    <property type="evidence" value="ECO:0007669"/>
    <property type="project" value="UniProtKB-KW"/>
</dbReference>